<comment type="caution">
    <text evidence="3">The sequence shown here is derived from an EMBL/GenBank/DDBJ whole genome shotgun (WGS) entry which is preliminary data.</text>
</comment>
<dbReference type="GO" id="GO:0015562">
    <property type="term" value="F:efflux transmembrane transporter activity"/>
    <property type="evidence" value="ECO:0007669"/>
    <property type="project" value="InterPro"/>
</dbReference>
<dbReference type="Proteomes" id="UP000481037">
    <property type="component" value="Unassembled WGS sequence"/>
</dbReference>
<dbReference type="GO" id="GO:0005886">
    <property type="term" value="C:plasma membrane"/>
    <property type="evidence" value="ECO:0007669"/>
    <property type="project" value="UniProtKB-SubCell"/>
</dbReference>
<dbReference type="Gene3D" id="2.20.200.10">
    <property type="entry name" value="Outer membrane efflux proteins (OEP)"/>
    <property type="match status" value="1"/>
</dbReference>
<dbReference type="AlphaFoldDB" id="A0A6L5QFX7"/>
<organism evidence="3 4">
    <name type="scientific">Duganella alba</name>
    <dbReference type="NCBI Taxonomy" id="2666081"/>
    <lineage>
        <taxon>Bacteria</taxon>
        <taxon>Pseudomonadati</taxon>
        <taxon>Pseudomonadota</taxon>
        <taxon>Betaproteobacteria</taxon>
        <taxon>Burkholderiales</taxon>
        <taxon>Oxalobacteraceae</taxon>
        <taxon>Telluria group</taxon>
        <taxon>Duganella</taxon>
    </lineage>
</organism>
<dbReference type="SUPFAM" id="SSF56954">
    <property type="entry name" value="Outer membrane efflux proteins (OEP)"/>
    <property type="match status" value="1"/>
</dbReference>
<keyword evidence="2" id="KW-0472">Membrane</keyword>
<dbReference type="NCBIfam" id="TIGR01845">
    <property type="entry name" value="outer_NodT"/>
    <property type="match status" value="1"/>
</dbReference>
<dbReference type="EMBL" id="WKJM01000009">
    <property type="protein sequence ID" value="MRX08674.1"/>
    <property type="molecule type" value="Genomic_DNA"/>
</dbReference>
<dbReference type="InterPro" id="IPR010131">
    <property type="entry name" value="MdtP/NodT-like"/>
</dbReference>
<dbReference type="InterPro" id="IPR003423">
    <property type="entry name" value="OMP_efflux"/>
</dbReference>
<keyword evidence="2" id="KW-1134">Transmembrane beta strand</keyword>
<gene>
    <name evidence="3" type="ORF">GJ697_12575</name>
</gene>
<keyword evidence="2" id="KW-0812">Transmembrane</keyword>
<proteinExistence type="inferred from homology"/>
<dbReference type="Gene3D" id="1.20.1600.10">
    <property type="entry name" value="Outer membrane efflux proteins (OEP)"/>
    <property type="match status" value="1"/>
</dbReference>
<comment type="subcellular location">
    <subcellularLocation>
        <location evidence="2">Cell membrane</location>
        <topology evidence="2">Lipid-anchor</topology>
    </subcellularLocation>
</comment>
<protein>
    <submittedName>
        <fullName evidence="3">Efflux transporter outer membrane subunit</fullName>
    </submittedName>
</protein>
<reference evidence="3 4" key="1">
    <citation type="submission" date="2019-11" db="EMBL/GenBank/DDBJ databases">
        <title>Novel species isolated from a subtropical stream in China.</title>
        <authorList>
            <person name="Lu H."/>
        </authorList>
    </citation>
    <scope>NUCLEOTIDE SEQUENCE [LARGE SCALE GENOMIC DNA]</scope>
    <source>
        <strain evidence="3 4">FT25W</strain>
    </source>
</reference>
<keyword evidence="4" id="KW-1185">Reference proteome</keyword>
<evidence type="ECO:0000256" key="1">
    <source>
        <dbReference type="ARBA" id="ARBA00007613"/>
    </source>
</evidence>
<evidence type="ECO:0000313" key="4">
    <source>
        <dbReference type="Proteomes" id="UP000481037"/>
    </source>
</evidence>
<sequence>MKKLTTHFGVRAAELAAPFASAPEATALALLARLLVALLATGCAAGPDYVRPAAPTATRYTAEPLAANTAASPVAGGASQHFAEGKDVSAQWWTVFGSDDLNQLIAAALQANPDLQAADAALRAARETAAAQRGTYLPTADLHLQPTRQRVADTLSSPTASGTNLYSLHTAQLNIGYTPDVFGATRRLVEAIDAQTDVARFQREAARLTLTSNIVNAAINEAALRAQLDAMQQLTVMARQQLDAVRKQQQAGQLGAADVAAQEAALAQAEANLPPLQKQLAQQHDLLAVLAGRYPSAGIARRLDFSHLTLPAELPLSLPARLVEQRPDIRAAEAQLQAASAQIGIAKAARLPNIALTATLGSSALDAGTLFKSGAGFWSIGADLAQPLFHGGALLHQQRAAEANYDQAAAQYRSTVLTAFQNVADTLHAIDADAQSLRAAVNAEQAAHKSWTIAQRQWQLGQTGYPPVLQAGQAWRQASIALIQAQAARYTDTVALFQALGGGWQGE</sequence>
<dbReference type="Pfam" id="PF02321">
    <property type="entry name" value="OEP"/>
    <property type="match status" value="2"/>
</dbReference>
<evidence type="ECO:0000256" key="2">
    <source>
        <dbReference type="RuleBase" id="RU362097"/>
    </source>
</evidence>
<dbReference type="PANTHER" id="PTHR30203:SF33">
    <property type="entry name" value="BLR4455 PROTEIN"/>
    <property type="match status" value="1"/>
</dbReference>
<evidence type="ECO:0000313" key="3">
    <source>
        <dbReference type="EMBL" id="MRX08674.1"/>
    </source>
</evidence>
<name>A0A6L5QFX7_9BURK</name>
<keyword evidence="2" id="KW-0449">Lipoprotein</keyword>
<comment type="similarity">
    <text evidence="1 2">Belongs to the outer membrane factor (OMF) (TC 1.B.17) family.</text>
</comment>
<keyword evidence="2" id="KW-0564">Palmitate</keyword>
<accession>A0A6L5QFX7</accession>
<dbReference type="PANTHER" id="PTHR30203">
    <property type="entry name" value="OUTER MEMBRANE CATION EFFLUX PROTEIN"/>
    <property type="match status" value="1"/>
</dbReference>